<dbReference type="Pfam" id="PF01476">
    <property type="entry name" value="LysM"/>
    <property type="match status" value="6"/>
</dbReference>
<dbReference type="RefSeq" id="WP_180849403.1">
    <property type="nucleotide sequence ID" value="NZ_CP047418.1"/>
</dbReference>
<dbReference type="GO" id="GO:0031640">
    <property type="term" value="P:killing of cells of another organism"/>
    <property type="evidence" value="ECO:0007669"/>
    <property type="project" value="UniProtKB-KW"/>
</dbReference>
<evidence type="ECO:0000259" key="6">
    <source>
        <dbReference type="PROSITE" id="PS51782"/>
    </source>
</evidence>
<protein>
    <recommendedName>
        <fullName evidence="4">Peptidoglycan hydrolase</fullName>
    </recommendedName>
</protein>
<name>A0A7H9EIP2_9LACO</name>
<evidence type="ECO:0000313" key="7">
    <source>
        <dbReference type="EMBL" id="QLL77583.1"/>
    </source>
</evidence>
<dbReference type="Gene3D" id="4.10.80.30">
    <property type="entry name" value="DNA polymerase, domain 6"/>
    <property type="match status" value="1"/>
</dbReference>
<feature type="compositionally biased region" description="Low complexity" evidence="5">
    <location>
        <begin position="740"/>
        <end position="760"/>
    </location>
</feature>
<dbReference type="EMBL" id="CP047418">
    <property type="protein sequence ID" value="QLL77583.1"/>
    <property type="molecule type" value="Genomic_DNA"/>
</dbReference>
<feature type="domain" description="LysM" evidence="6">
    <location>
        <begin position="696"/>
        <end position="739"/>
    </location>
</feature>
<dbReference type="GO" id="GO:0004040">
    <property type="term" value="F:amidase activity"/>
    <property type="evidence" value="ECO:0007669"/>
    <property type="project" value="InterPro"/>
</dbReference>
<feature type="region of interest" description="Disordered" evidence="5">
    <location>
        <begin position="49"/>
        <end position="125"/>
    </location>
</feature>
<dbReference type="GO" id="GO:0008932">
    <property type="term" value="F:lytic endotransglycosylase activity"/>
    <property type="evidence" value="ECO:0007669"/>
    <property type="project" value="TreeGrafter"/>
</dbReference>
<feature type="region of interest" description="Disordered" evidence="5">
    <location>
        <begin position="672"/>
        <end position="696"/>
    </location>
</feature>
<comment type="similarity">
    <text evidence="1">Belongs to the glycosyl hydrolase 73 family.</text>
</comment>
<dbReference type="AlphaFoldDB" id="A0A7H9EIP2"/>
<feature type="domain" description="LysM" evidence="6">
    <location>
        <begin position="564"/>
        <end position="607"/>
    </location>
</feature>
<feature type="compositionally biased region" description="Polar residues" evidence="5">
    <location>
        <begin position="86"/>
        <end position="111"/>
    </location>
</feature>
<dbReference type="Proteomes" id="UP000510886">
    <property type="component" value="Chromosome"/>
</dbReference>
<dbReference type="KEGG" id="lsw:GTO87_02590"/>
<feature type="domain" description="LysM" evidence="6">
    <location>
        <begin position="759"/>
        <end position="802"/>
    </location>
</feature>
<dbReference type="Gene3D" id="3.10.350.10">
    <property type="entry name" value="LysM domain"/>
    <property type="match status" value="6"/>
</dbReference>
<feature type="compositionally biased region" description="Low complexity" evidence="5">
    <location>
        <begin position="674"/>
        <end position="684"/>
    </location>
</feature>
<dbReference type="SMART" id="SM00257">
    <property type="entry name" value="LysM"/>
    <property type="match status" value="6"/>
</dbReference>
<dbReference type="PANTHER" id="PTHR33734">
    <property type="entry name" value="LYSM DOMAIN-CONTAINING GPI-ANCHORED PROTEIN 2"/>
    <property type="match status" value="1"/>
</dbReference>
<feature type="compositionally biased region" description="Polar residues" evidence="5">
    <location>
        <begin position="619"/>
        <end position="630"/>
    </location>
</feature>
<gene>
    <name evidence="7" type="ORF">GTO87_02590</name>
</gene>
<feature type="region of interest" description="Disordered" evidence="5">
    <location>
        <begin position="167"/>
        <end position="225"/>
    </location>
</feature>
<dbReference type="Gene3D" id="1.10.530.10">
    <property type="match status" value="1"/>
</dbReference>
<dbReference type="PROSITE" id="PS51782">
    <property type="entry name" value="LYSM"/>
    <property type="match status" value="6"/>
</dbReference>
<evidence type="ECO:0000256" key="5">
    <source>
        <dbReference type="SAM" id="MobiDB-lite"/>
    </source>
</evidence>
<proteinExistence type="inferred from homology"/>
<feature type="domain" description="LysM" evidence="6">
    <location>
        <begin position="630"/>
        <end position="673"/>
    </location>
</feature>
<dbReference type="InterPro" id="IPR036779">
    <property type="entry name" value="LysM_dom_sf"/>
</dbReference>
<feature type="compositionally biased region" description="Low complexity" evidence="5">
    <location>
        <begin position="190"/>
        <end position="225"/>
    </location>
</feature>
<accession>A0A7H9EIP2</accession>
<dbReference type="Pfam" id="PF01832">
    <property type="entry name" value="Glucosaminidase"/>
    <property type="match status" value="1"/>
</dbReference>
<dbReference type="InterPro" id="IPR002901">
    <property type="entry name" value="MGlyc_endo_b_GlcNAc-like_dom"/>
</dbReference>
<feature type="compositionally biased region" description="Low complexity" evidence="5">
    <location>
        <begin position="608"/>
        <end position="618"/>
    </location>
</feature>
<evidence type="ECO:0000256" key="3">
    <source>
        <dbReference type="ARBA" id="ARBA00022638"/>
    </source>
</evidence>
<feature type="domain" description="LysM" evidence="6">
    <location>
        <begin position="437"/>
        <end position="480"/>
    </location>
</feature>
<feature type="region of interest" description="Disordered" evidence="5">
    <location>
        <begin position="737"/>
        <end position="761"/>
    </location>
</feature>
<feature type="region of interest" description="Disordered" evidence="5">
    <location>
        <begin position="606"/>
        <end position="630"/>
    </location>
</feature>
<keyword evidence="2" id="KW-0929">Antimicrobial</keyword>
<evidence type="ECO:0000256" key="4">
    <source>
        <dbReference type="ARBA" id="ARBA00032108"/>
    </source>
</evidence>
<feature type="compositionally biased region" description="Polar residues" evidence="5">
    <location>
        <begin position="685"/>
        <end position="696"/>
    </location>
</feature>
<organism evidence="7 8">
    <name type="scientific">Ligilactobacillus saerimneri</name>
    <dbReference type="NCBI Taxonomy" id="228229"/>
    <lineage>
        <taxon>Bacteria</taxon>
        <taxon>Bacillati</taxon>
        <taxon>Bacillota</taxon>
        <taxon>Bacilli</taxon>
        <taxon>Lactobacillales</taxon>
        <taxon>Lactobacillaceae</taxon>
        <taxon>Ligilactobacillus</taxon>
    </lineage>
</organism>
<dbReference type="InterPro" id="IPR018392">
    <property type="entry name" value="LysM"/>
</dbReference>
<feature type="domain" description="LysM" evidence="6">
    <location>
        <begin position="500"/>
        <end position="543"/>
    </location>
</feature>
<sequence>MKKRKERLEEQQRYKFNRNLNDFKKATTFVGTTLLMGASILVGGKTKADMVKSGSPEMTQSDDHDQQNLTKQQDSLRDQVRPQVVAANSAQAEQEATSKDLTQQDETMLTSETKEQTATDSSAKTVSADLVTADQVQEVATSGKPTVQEYKSSAVVTATANSQDLANKATSAANTTDQAPTTTANPASEQPQTQATQNTQATTAAQTTTSQAATPAKPTTTTTTNTVTLKTTTSLKLAQIQKATYSQSALKQMKVARPTVTYSTNTPAGVFINNIKDAAVQVANKYGLYASLMIAQAGLESAWGNSALATKAYNLFGVKWTGRGAYITMPTQEYYGGSYHTVYAKFQRYDSYYDALTGYANMIASNFFRSTKANAATVEQAAENLRNGKYGTYATAPNYASSLIRVINSYNLKQFDGASASTNTNTNTGNSLNNTAKTYTVQAGDSVWGISQQTGVSMDNLRSWNKIQNNFIYPGQVLQLVAPGTTTQTNTNTTNTNGNKTYTVKAGDSVWGISHQTGVSMSDLRAWNNIQNNFIYPGQKLIIAKKANNNQNTHTNTNTSTNNKTYTVKAGDSVWAIAQKTGVSMDTLRSLNNIKNNFIYPGQQLKLSNSNSSSNTSNPGKTNAATNSGKTYTVKSGDSVWAIAQKTGVSMDTLRSLNNIKNNFIYPGQQLKLSNSNSSSNTSNPGKTNAATNSGKTYTVKSGDSVWAIAQKTGVSMDTLRSLNNIQGNFIYPGQQLRLSGSNSSQTTTKTNSNTSSTGTYQVKSGDSLWKIAMEHGTTVERLRSLNKITGSMIYPGQHLRF</sequence>
<evidence type="ECO:0000256" key="2">
    <source>
        <dbReference type="ARBA" id="ARBA00022529"/>
    </source>
</evidence>
<dbReference type="SUPFAM" id="SSF54106">
    <property type="entry name" value="LysM domain"/>
    <property type="match status" value="6"/>
</dbReference>
<dbReference type="CDD" id="cd00118">
    <property type="entry name" value="LysM"/>
    <property type="match status" value="6"/>
</dbReference>
<evidence type="ECO:0000256" key="1">
    <source>
        <dbReference type="ARBA" id="ARBA00010266"/>
    </source>
</evidence>
<feature type="compositionally biased region" description="Polar residues" evidence="5">
    <location>
        <begin position="167"/>
        <end position="189"/>
    </location>
</feature>
<dbReference type="GO" id="GO:0042742">
    <property type="term" value="P:defense response to bacterium"/>
    <property type="evidence" value="ECO:0007669"/>
    <property type="project" value="UniProtKB-KW"/>
</dbReference>
<dbReference type="SMART" id="SM00047">
    <property type="entry name" value="LYZ2"/>
    <property type="match status" value="1"/>
</dbReference>
<dbReference type="PANTHER" id="PTHR33734:SF22">
    <property type="entry name" value="MEMBRANE-BOUND LYTIC MUREIN TRANSGLYCOSYLASE D"/>
    <property type="match status" value="1"/>
</dbReference>
<reference evidence="7 8" key="1">
    <citation type="submission" date="2020-01" db="EMBL/GenBank/DDBJ databases">
        <title>Complete and circular genome sequences of six lactobacillus isolates from horses.</title>
        <authorList>
            <person name="Hassan H.M."/>
        </authorList>
    </citation>
    <scope>NUCLEOTIDE SEQUENCE [LARGE SCALE GENOMIC DNA]</scope>
    <source>
        <strain evidence="7 8">1A</strain>
    </source>
</reference>
<evidence type="ECO:0000313" key="8">
    <source>
        <dbReference type="Proteomes" id="UP000510886"/>
    </source>
</evidence>
<keyword evidence="3" id="KW-0081">Bacteriolytic enzyme</keyword>